<keyword evidence="6" id="KW-0812">Transmembrane</keyword>
<dbReference type="InterPro" id="IPR012336">
    <property type="entry name" value="Thioredoxin-like_fold"/>
</dbReference>
<evidence type="ECO:0000256" key="1">
    <source>
        <dbReference type="ARBA" id="ARBA00005791"/>
    </source>
</evidence>
<evidence type="ECO:0000256" key="4">
    <source>
        <dbReference type="ARBA" id="ARBA00023157"/>
    </source>
</evidence>
<name>A0ABW1YB78_9DEIO</name>
<dbReference type="Gene3D" id="3.40.30.10">
    <property type="entry name" value="Glutaredoxin"/>
    <property type="match status" value="1"/>
</dbReference>
<accession>A0ABW1YB78</accession>
<reference evidence="9" key="1">
    <citation type="journal article" date="2019" name="Int. J. Syst. Evol. Microbiol.">
        <title>The Global Catalogue of Microorganisms (GCM) 10K type strain sequencing project: providing services to taxonomists for standard genome sequencing and annotation.</title>
        <authorList>
            <consortium name="The Broad Institute Genomics Platform"/>
            <consortium name="The Broad Institute Genome Sequencing Center for Infectious Disease"/>
            <person name="Wu L."/>
            <person name="Ma J."/>
        </authorList>
    </citation>
    <scope>NUCLEOTIDE SEQUENCE [LARGE SCALE GENOMIC DNA]</scope>
    <source>
        <strain evidence="9">CGMCC 1.15772</strain>
    </source>
</reference>
<dbReference type="PANTHER" id="PTHR13887">
    <property type="entry name" value="GLUTATHIONE S-TRANSFERASE KAPPA"/>
    <property type="match status" value="1"/>
</dbReference>
<evidence type="ECO:0000256" key="2">
    <source>
        <dbReference type="ARBA" id="ARBA00022729"/>
    </source>
</evidence>
<feature type="domain" description="Thioredoxin-like fold" evidence="7">
    <location>
        <begin position="52"/>
        <end position="226"/>
    </location>
</feature>
<dbReference type="InterPro" id="IPR036249">
    <property type="entry name" value="Thioredoxin-like_sf"/>
</dbReference>
<dbReference type="PANTHER" id="PTHR13887:SF14">
    <property type="entry name" value="DISULFIDE BOND FORMATION PROTEIN D"/>
    <property type="match status" value="1"/>
</dbReference>
<feature type="transmembrane region" description="Helical" evidence="6">
    <location>
        <begin position="12"/>
        <end position="32"/>
    </location>
</feature>
<keyword evidence="5" id="KW-0676">Redox-active center</keyword>
<organism evidence="8 9">
    <name type="scientific">Deinococcus lacus</name>
    <dbReference type="NCBI Taxonomy" id="392561"/>
    <lineage>
        <taxon>Bacteria</taxon>
        <taxon>Thermotogati</taxon>
        <taxon>Deinococcota</taxon>
        <taxon>Deinococci</taxon>
        <taxon>Deinococcales</taxon>
        <taxon>Deinococcaceae</taxon>
        <taxon>Deinococcus</taxon>
    </lineage>
</organism>
<sequence>MTRPQNNANRLPLIIGTLLAAGLIGAALFAGADNSKKAEADKAAPAEFNLAGQPFTGKEDAPVTMVVVEDFKCPACKGFEDKVFPVLNTKYMETGKVKAYTIIWPFLAEKAKLPEDDSKYAAQASLCMYDQKGNEGFGRYRSVLFRAQGEESKVWATKDTLKELANNVEGLDSAAFAQCLDSDATAARVEANEKQVLAAGVGGTPAIFVNGKRVDATQPAIEKALDQALAAQP</sequence>
<evidence type="ECO:0000256" key="6">
    <source>
        <dbReference type="SAM" id="Phobius"/>
    </source>
</evidence>
<dbReference type="RefSeq" id="WP_380082237.1">
    <property type="nucleotide sequence ID" value="NZ_JBHSWD010000001.1"/>
</dbReference>
<dbReference type="Proteomes" id="UP001596297">
    <property type="component" value="Unassembled WGS sequence"/>
</dbReference>
<evidence type="ECO:0000256" key="5">
    <source>
        <dbReference type="ARBA" id="ARBA00023284"/>
    </source>
</evidence>
<dbReference type="EMBL" id="JBHSWD010000001">
    <property type="protein sequence ID" value="MFC6591231.1"/>
    <property type="molecule type" value="Genomic_DNA"/>
</dbReference>
<keyword evidence="9" id="KW-1185">Reference proteome</keyword>
<dbReference type="SUPFAM" id="SSF52833">
    <property type="entry name" value="Thioredoxin-like"/>
    <property type="match status" value="1"/>
</dbReference>
<evidence type="ECO:0000259" key="7">
    <source>
        <dbReference type="Pfam" id="PF13462"/>
    </source>
</evidence>
<evidence type="ECO:0000313" key="8">
    <source>
        <dbReference type="EMBL" id="MFC6591231.1"/>
    </source>
</evidence>
<keyword evidence="4" id="KW-1015">Disulfide bond</keyword>
<proteinExistence type="inferred from homology"/>
<keyword evidence="2" id="KW-0732">Signal</keyword>
<comment type="caution">
    <text evidence="8">The sequence shown here is derived from an EMBL/GenBank/DDBJ whole genome shotgun (WGS) entry which is preliminary data.</text>
</comment>
<protein>
    <submittedName>
        <fullName evidence="8">DsbA family protein</fullName>
    </submittedName>
</protein>
<keyword evidence="6" id="KW-0472">Membrane</keyword>
<comment type="similarity">
    <text evidence="1">Belongs to the thioredoxin family. DsbA subfamily.</text>
</comment>
<evidence type="ECO:0000256" key="3">
    <source>
        <dbReference type="ARBA" id="ARBA00023002"/>
    </source>
</evidence>
<gene>
    <name evidence="8" type="ORF">ACFP81_03765</name>
</gene>
<keyword evidence="3" id="KW-0560">Oxidoreductase</keyword>
<keyword evidence="6" id="KW-1133">Transmembrane helix</keyword>
<evidence type="ECO:0000313" key="9">
    <source>
        <dbReference type="Proteomes" id="UP001596297"/>
    </source>
</evidence>
<dbReference type="Pfam" id="PF13462">
    <property type="entry name" value="Thioredoxin_4"/>
    <property type="match status" value="1"/>
</dbReference>